<protein>
    <submittedName>
        <fullName evidence="1">DUF4177 domain-containing protein</fullName>
    </submittedName>
</protein>
<accession>A0A5N7IJU8</accession>
<dbReference type="EMBL" id="SPSF01000014">
    <property type="protein sequence ID" value="MPQ61248.1"/>
    <property type="molecule type" value="Genomic_DNA"/>
</dbReference>
<dbReference type="Pfam" id="PF13783">
    <property type="entry name" value="DUF4177"/>
    <property type="match status" value="1"/>
</dbReference>
<gene>
    <name evidence="1" type="ORF">E4V82_03880</name>
</gene>
<proteinExistence type="predicted"/>
<evidence type="ECO:0000313" key="1">
    <source>
        <dbReference type="EMBL" id="MPQ61248.1"/>
    </source>
</evidence>
<sequence>MEKWEYTSITVESKGFMGGILDTSHFDTELNSFGEQGWELVSCFSTTQDGGKCREIVTVFKRMK</sequence>
<reference evidence="1 2" key="1">
    <citation type="journal article" date="2019" name="Lett. Appl. Microbiol.">
        <title>A case of 'blown pack' spoilage of vacuum-packaged pork likely associated with Clostridium estertheticum in Canada.</title>
        <authorList>
            <person name="Zhang P."/>
            <person name="Ward P."/>
            <person name="McMullen L.M."/>
            <person name="Yang X."/>
        </authorList>
    </citation>
    <scope>NUCLEOTIDE SEQUENCE [LARGE SCALE GENOMIC DNA]</scope>
    <source>
        <strain evidence="1 2">MA19</strain>
    </source>
</reference>
<dbReference type="Proteomes" id="UP000342249">
    <property type="component" value="Unassembled WGS sequence"/>
</dbReference>
<evidence type="ECO:0000313" key="2">
    <source>
        <dbReference type="Proteomes" id="UP000342249"/>
    </source>
</evidence>
<organism evidence="1 2">
    <name type="scientific">Clostridium estertheticum</name>
    <dbReference type="NCBI Taxonomy" id="238834"/>
    <lineage>
        <taxon>Bacteria</taxon>
        <taxon>Bacillati</taxon>
        <taxon>Bacillota</taxon>
        <taxon>Clostridia</taxon>
        <taxon>Eubacteriales</taxon>
        <taxon>Clostridiaceae</taxon>
        <taxon>Clostridium</taxon>
    </lineage>
</organism>
<comment type="caution">
    <text evidence="1">The sequence shown here is derived from an EMBL/GenBank/DDBJ whole genome shotgun (WGS) entry which is preliminary data.</text>
</comment>
<name>A0A5N7IJU8_9CLOT</name>
<dbReference type="AlphaFoldDB" id="A0A5N7IJU8"/>
<dbReference type="InterPro" id="IPR025234">
    <property type="entry name" value="YjzH-like"/>
</dbReference>